<reference evidence="2" key="1">
    <citation type="submission" date="2017-12" db="EMBL/GenBank/DDBJ databases">
        <title>Gene loss provides genomic basis for host adaptation in cereal stripe rust fungi.</title>
        <authorList>
            <person name="Xia C."/>
        </authorList>
    </citation>
    <scope>NUCLEOTIDE SEQUENCE [LARGE SCALE GENOMIC DNA]</scope>
    <source>
        <strain evidence="2">93-210</strain>
    </source>
</reference>
<dbReference type="AlphaFoldDB" id="A0A2S4UH01"/>
<gene>
    <name evidence="2" type="ORF">PSTT_15630</name>
</gene>
<feature type="compositionally biased region" description="Basic residues" evidence="1">
    <location>
        <begin position="8"/>
        <end position="21"/>
    </location>
</feature>
<proteinExistence type="predicted"/>
<accession>A0A2S4UH01</accession>
<evidence type="ECO:0000313" key="3">
    <source>
        <dbReference type="Proteomes" id="UP000239156"/>
    </source>
</evidence>
<evidence type="ECO:0000256" key="1">
    <source>
        <dbReference type="SAM" id="MobiDB-lite"/>
    </source>
</evidence>
<comment type="caution">
    <text evidence="2">The sequence shown here is derived from an EMBL/GenBank/DDBJ whole genome shotgun (WGS) entry which is preliminary data.</text>
</comment>
<dbReference type="EMBL" id="PKSL01000295">
    <property type="protein sequence ID" value="POV96496.1"/>
    <property type="molecule type" value="Genomic_DNA"/>
</dbReference>
<protein>
    <submittedName>
        <fullName evidence="2">Uncharacterized protein</fullName>
    </submittedName>
</protein>
<sequence length="141" mass="15326">MNTLHANIQKKKKKNKNKKKENTKTLGVETGAFAKTITIGTLDIVPKILKSNVTSVNEKNKYKKKKVIVETLAAAAIDAAIDACAANDAVAEPLKELLQGCYIVNNLVLTVITPSRTWSALRRGSASSSQHFATLLLSYKT</sequence>
<feature type="region of interest" description="Disordered" evidence="1">
    <location>
        <begin position="1"/>
        <end position="23"/>
    </location>
</feature>
<organism evidence="2 3">
    <name type="scientific">Puccinia striiformis</name>
    <dbReference type="NCBI Taxonomy" id="27350"/>
    <lineage>
        <taxon>Eukaryota</taxon>
        <taxon>Fungi</taxon>
        <taxon>Dikarya</taxon>
        <taxon>Basidiomycota</taxon>
        <taxon>Pucciniomycotina</taxon>
        <taxon>Pucciniomycetes</taxon>
        <taxon>Pucciniales</taxon>
        <taxon>Pucciniaceae</taxon>
        <taxon>Puccinia</taxon>
    </lineage>
</organism>
<name>A0A2S4UH01_9BASI</name>
<dbReference type="VEuPathDB" id="FungiDB:PSTT_15630"/>
<keyword evidence="3" id="KW-1185">Reference proteome</keyword>
<evidence type="ECO:0000313" key="2">
    <source>
        <dbReference type="EMBL" id="POV96496.1"/>
    </source>
</evidence>
<dbReference type="Proteomes" id="UP000239156">
    <property type="component" value="Unassembled WGS sequence"/>
</dbReference>